<evidence type="ECO:0000313" key="1">
    <source>
        <dbReference type="EMBL" id="WMV32220.1"/>
    </source>
</evidence>
<gene>
    <name evidence="1" type="ORF">MTR67_025605</name>
</gene>
<reference evidence="1" key="1">
    <citation type="submission" date="2023-08" db="EMBL/GenBank/DDBJ databases">
        <title>A de novo genome assembly of Solanum verrucosum Schlechtendal, a Mexican diploid species geographically isolated from the other diploid A-genome species in potato relatives.</title>
        <authorList>
            <person name="Hosaka K."/>
        </authorList>
    </citation>
    <scope>NUCLEOTIDE SEQUENCE</scope>
    <source>
        <tissue evidence="1">Young leaves</tissue>
    </source>
</reference>
<name>A0AAF0R3U2_SOLVR</name>
<keyword evidence="2" id="KW-1185">Reference proteome</keyword>
<protein>
    <submittedName>
        <fullName evidence="1">Uncharacterized protein</fullName>
    </submittedName>
</protein>
<organism evidence="1 2">
    <name type="scientific">Solanum verrucosum</name>
    <dbReference type="NCBI Taxonomy" id="315347"/>
    <lineage>
        <taxon>Eukaryota</taxon>
        <taxon>Viridiplantae</taxon>
        <taxon>Streptophyta</taxon>
        <taxon>Embryophyta</taxon>
        <taxon>Tracheophyta</taxon>
        <taxon>Spermatophyta</taxon>
        <taxon>Magnoliopsida</taxon>
        <taxon>eudicotyledons</taxon>
        <taxon>Gunneridae</taxon>
        <taxon>Pentapetalae</taxon>
        <taxon>asterids</taxon>
        <taxon>lamiids</taxon>
        <taxon>Solanales</taxon>
        <taxon>Solanaceae</taxon>
        <taxon>Solanoideae</taxon>
        <taxon>Solaneae</taxon>
        <taxon>Solanum</taxon>
    </lineage>
</organism>
<accession>A0AAF0R3U2</accession>
<dbReference type="EMBL" id="CP133617">
    <property type="protein sequence ID" value="WMV32220.1"/>
    <property type="molecule type" value="Genomic_DNA"/>
</dbReference>
<feature type="non-terminal residue" evidence="1">
    <location>
        <position position="1"/>
    </location>
</feature>
<dbReference type="Proteomes" id="UP001234989">
    <property type="component" value="Chromosome 6"/>
</dbReference>
<sequence>TFLIPTDQLPKGITQSYELGITQTQRRWKDHFKKCPTISGSKPKSS</sequence>
<proteinExistence type="predicted"/>
<evidence type="ECO:0000313" key="2">
    <source>
        <dbReference type="Proteomes" id="UP001234989"/>
    </source>
</evidence>
<dbReference type="AlphaFoldDB" id="A0AAF0R3U2"/>